<dbReference type="RefSeq" id="WP_025219669.1">
    <property type="nucleotide sequence ID" value="NZ_PYWM01000001.1"/>
</dbReference>
<organism evidence="1 2">
    <name type="scientific">Lysinibacillus mangiferihumi</name>
    <dbReference type="NCBI Taxonomy" id="1130819"/>
    <lineage>
        <taxon>Bacteria</taxon>
        <taxon>Bacillati</taxon>
        <taxon>Bacillota</taxon>
        <taxon>Bacilli</taxon>
        <taxon>Bacillales</taxon>
        <taxon>Bacillaceae</taxon>
        <taxon>Lysinibacillus</taxon>
    </lineage>
</organism>
<reference evidence="1 2" key="1">
    <citation type="submission" date="2019-04" db="EMBL/GenBank/DDBJ databases">
        <title>Lysinibacillus genome sequencing.</title>
        <authorList>
            <person name="Dunlap C."/>
        </authorList>
    </citation>
    <scope>NUCLEOTIDE SEQUENCE [LARGE SCALE GENOMIC DNA]</scope>
    <source>
        <strain evidence="1 2">CCTCC AB 2010389</strain>
    </source>
</reference>
<dbReference type="NCBIfam" id="TIGR01563">
    <property type="entry name" value="gp16_SPP1"/>
    <property type="match status" value="1"/>
</dbReference>
<gene>
    <name evidence="1" type="ORF">FC756_03115</name>
</gene>
<comment type="caution">
    <text evidence="1">The sequence shown here is derived from an EMBL/GenBank/DDBJ whole genome shotgun (WGS) entry which is preliminary data.</text>
</comment>
<dbReference type="Pfam" id="PF05521">
    <property type="entry name" value="Phage_HCP"/>
    <property type="match status" value="1"/>
</dbReference>
<evidence type="ECO:0000313" key="2">
    <source>
        <dbReference type="Proteomes" id="UP000308744"/>
    </source>
</evidence>
<dbReference type="EMBL" id="SZPU01000010">
    <property type="protein sequence ID" value="TKI72014.1"/>
    <property type="molecule type" value="Genomic_DNA"/>
</dbReference>
<dbReference type="Gene3D" id="2.40.10.270">
    <property type="entry name" value="Bacteriophage SPP1 head-tail adaptor protein"/>
    <property type="match status" value="1"/>
</dbReference>
<dbReference type="Proteomes" id="UP000308744">
    <property type="component" value="Unassembled WGS sequence"/>
</dbReference>
<dbReference type="AlphaFoldDB" id="A0A4U2ZCL2"/>
<keyword evidence="2" id="KW-1185">Reference proteome</keyword>
<dbReference type="InterPro" id="IPR038666">
    <property type="entry name" value="SSP1_head-tail_sf"/>
</dbReference>
<proteinExistence type="predicted"/>
<name>A0A4U2ZCL2_9BACI</name>
<sequence>MKQFKYNENNHSGLYRHRILIRKRTLTTDELLQEIETFEDYGSYWAMIKTLKGSEIMDAGREQTKVEKRYVLKYAKSLDEFIDSEHTSFEVIQNGVVYDVKSALNDDDMNITVTIVVEGRSSNGNKYK</sequence>
<protein>
    <submittedName>
        <fullName evidence="1">Head-tail adaptor protein</fullName>
    </submittedName>
</protein>
<accession>A0A4U2ZCL2</accession>
<evidence type="ECO:0000313" key="1">
    <source>
        <dbReference type="EMBL" id="TKI72014.1"/>
    </source>
</evidence>
<dbReference type="InterPro" id="IPR008767">
    <property type="entry name" value="Phage_SPP1_head-tail_adaptor"/>
</dbReference>